<feature type="compositionally biased region" description="Acidic residues" evidence="1">
    <location>
        <begin position="310"/>
        <end position="326"/>
    </location>
</feature>
<feature type="compositionally biased region" description="Polar residues" evidence="1">
    <location>
        <begin position="335"/>
        <end position="353"/>
    </location>
</feature>
<feature type="compositionally biased region" description="Basic and acidic residues" evidence="1">
    <location>
        <begin position="220"/>
        <end position="232"/>
    </location>
</feature>
<dbReference type="EMBL" id="JALLBG020000088">
    <property type="protein sequence ID" value="KAL3766164.1"/>
    <property type="molecule type" value="Genomic_DNA"/>
</dbReference>
<feature type="compositionally biased region" description="Basic residues" evidence="1">
    <location>
        <begin position="297"/>
        <end position="306"/>
    </location>
</feature>
<comment type="caution">
    <text evidence="2">The sequence shown here is derived from an EMBL/GenBank/DDBJ whole genome shotgun (WGS) entry which is preliminary data.</text>
</comment>
<proteinExistence type="predicted"/>
<protein>
    <submittedName>
        <fullName evidence="2">Uncharacterized protein</fullName>
    </submittedName>
</protein>
<feature type="compositionally biased region" description="Basic residues" evidence="1">
    <location>
        <begin position="266"/>
        <end position="287"/>
    </location>
</feature>
<feature type="compositionally biased region" description="Low complexity" evidence="1">
    <location>
        <begin position="631"/>
        <end position="641"/>
    </location>
</feature>
<feature type="compositionally biased region" description="Polar residues" evidence="1">
    <location>
        <begin position="541"/>
        <end position="557"/>
    </location>
</feature>
<feature type="compositionally biased region" description="Polar residues" evidence="1">
    <location>
        <begin position="501"/>
        <end position="519"/>
    </location>
</feature>
<feature type="region of interest" description="Disordered" evidence="1">
    <location>
        <begin position="209"/>
        <end position="356"/>
    </location>
</feature>
<evidence type="ECO:0000313" key="2">
    <source>
        <dbReference type="EMBL" id="KAL3766164.1"/>
    </source>
</evidence>
<keyword evidence="3" id="KW-1185">Reference proteome</keyword>
<accession>A0ABD3MQI0</accession>
<feature type="region of interest" description="Disordered" evidence="1">
    <location>
        <begin position="390"/>
        <end position="409"/>
    </location>
</feature>
<feature type="compositionally biased region" description="Basic residues" evidence="1">
    <location>
        <begin position="233"/>
        <end position="242"/>
    </location>
</feature>
<feature type="compositionally biased region" description="Low complexity" evidence="1">
    <location>
        <begin position="672"/>
        <end position="681"/>
    </location>
</feature>
<evidence type="ECO:0000256" key="1">
    <source>
        <dbReference type="SAM" id="MobiDB-lite"/>
    </source>
</evidence>
<feature type="region of interest" description="Disordered" evidence="1">
    <location>
        <begin position="458"/>
        <end position="682"/>
    </location>
</feature>
<feature type="compositionally biased region" description="Basic and acidic residues" evidence="1">
    <location>
        <begin position="243"/>
        <end position="265"/>
    </location>
</feature>
<reference evidence="2 3" key="1">
    <citation type="submission" date="2024-10" db="EMBL/GenBank/DDBJ databases">
        <title>Updated reference genomes for cyclostephanoid diatoms.</title>
        <authorList>
            <person name="Roberts W.R."/>
            <person name="Alverson A.J."/>
        </authorList>
    </citation>
    <scope>NUCLEOTIDE SEQUENCE [LARGE SCALE GENOMIC DNA]</scope>
    <source>
        <strain evidence="2 3">AJA232-27</strain>
    </source>
</reference>
<feature type="compositionally biased region" description="Basic and acidic residues" evidence="1">
    <location>
        <begin position="1"/>
        <end position="15"/>
    </location>
</feature>
<dbReference type="AlphaFoldDB" id="A0ABD3MQI0"/>
<evidence type="ECO:0000313" key="3">
    <source>
        <dbReference type="Proteomes" id="UP001530293"/>
    </source>
</evidence>
<name>A0ABD3MQI0_9STRA</name>
<dbReference type="Proteomes" id="UP001530293">
    <property type="component" value="Unassembled WGS sequence"/>
</dbReference>
<organism evidence="2 3">
    <name type="scientific">Discostella pseudostelligera</name>
    <dbReference type="NCBI Taxonomy" id="259834"/>
    <lineage>
        <taxon>Eukaryota</taxon>
        <taxon>Sar</taxon>
        <taxon>Stramenopiles</taxon>
        <taxon>Ochrophyta</taxon>
        <taxon>Bacillariophyta</taxon>
        <taxon>Coscinodiscophyceae</taxon>
        <taxon>Thalassiosirophycidae</taxon>
        <taxon>Stephanodiscales</taxon>
        <taxon>Stephanodiscaceae</taxon>
        <taxon>Discostella</taxon>
    </lineage>
</organism>
<sequence>MPPHSVHEPQSESLHHSTIMNDVDNDGYDHHDNEEQEDEHDDDDHHHNSLLNDDDSIDSDVFREQRRRCYEVCQTDEELFAQHNNIQSIFDNRHHEIQFEEGDIQPAADGGDGYGGDGSSIGGGSSLGGYSNMSYNDNSTQGSVRTREELRLSLIARRRRLAQLENAMDGEGSIDMSLRLNRSKRDGDGDNSVSSVSINESITDSLIARIMGKKKKKKEKEKQKQDKGAAEKKKSKSKKSSSKSKDRDGKGGKDKSDSKKEIERKKSSKSKRRDKGKEKRHKSKKSEKKQYDDDKKSKRKSSRRRSNSSSEDESSSSGSETDDEAEEYRTRRRSGQQQPSMPPRQNRSSSNNDGAIDMSSAKQMMVAMGGRTMAMGGKTIEKLKQMAPSSLPTTNMDRQQQQQQQHHHSSSTGVVYFACNESTGMCAFHPDVQLRKKSMFGGWNDVLKQCPKCASESYRGGGKGGGQQYHQSSGSARRQVVPGGGGTGAGMRQGGGGMNRSIPSGSNQLRHAQPTTTCDNRMMRQQPPPDHRGIMYRGQVHPQTSRQNNMMPSSHQHPMNYRGDSVPQRQYQGQQRSGGGGASSKPTPRDGKQQFYNSMHFPKSQDDKASTSRRSSYPDMAYPGHFPPQPQQTKPSTTSNSPPRPYPSSLKNTSNNGRRAHFGLEPPPSSRPPSNSNGMSNKMANVAPKRISIGEVEENQHGYTYGDEARRRDMIEDTNEEMALQRISNLKPGYPAFIKRSTGKWTYAKVKSIDSEMIVFAVDANGSSKAYNVKHWTGHIRTLRATSHDGW</sequence>
<feature type="region of interest" description="Disordered" evidence="1">
    <location>
        <begin position="1"/>
        <end position="59"/>
    </location>
</feature>
<gene>
    <name evidence="2" type="ORF">ACHAWU_004164</name>
</gene>
<feature type="compositionally biased region" description="Gly residues" evidence="1">
    <location>
        <begin position="482"/>
        <end position="498"/>
    </location>
</feature>